<protein>
    <submittedName>
        <fullName evidence="2">Uncharacterized protein</fullName>
    </submittedName>
</protein>
<sequence>MVEDSKEGFKDGGRVHGSKKGFKDGGRVNGNGLRKGLRTVEETMVSEPILEPKSYENYSKAMVHRFKDSRRVHGR</sequence>
<evidence type="ECO:0000256" key="1">
    <source>
        <dbReference type="SAM" id="MobiDB-lite"/>
    </source>
</evidence>
<keyword evidence="3" id="KW-1185">Reference proteome</keyword>
<dbReference type="EMBL" id="JAIVGD010000003">
    <property type="protein sequence ID" value="KAH0776659.1"/>
    <property type="molecule type" value="Genomic_DNA"/>
</dbReference>
<name>A0ABQ7W7C6_SOLTU</name>
<organism evidence="2 3">
    <name type="scientific">Solanum tuberosum</name>
    <name type="common">Potato</name>
    <dbReference type="NCBI Taxonomy" id="4113"/>
    <lineage>
        <taxon>Eukaryota</taxon>
        <taxon>Viridiplantae</taxon>
        <taxon>Streptophyta</taxon>
        <taxon>Embryophyta</taxon>
        <taxon>Tracheophyta</taxon>
        <taxon>Spermatophyta</taxon>
        <taxon>Magnoliopsida</taxon>
        <taxon>eudicotyledons</taxon>
        <taxon>Gunneridae</taxon>
        <taxon>Pentapetalae</taxon>
        <taxon>asterids</taxon>
        <taxon>lamiids</taxon>
        <taxon>Solanales</taxon>
        <taxon>Solanaceae</taxon>
        <taxon>Solanoideae</taxon>
        <taxon>Solaneae</taxon>
        <taxon>Solanum</taxon>
    </lineage>
</organism>
<feature type="region of interest" description="Disordered" evidence="1">
    <location>
        <begin position="1"/>
        <end position="35"/>
    </location>
</feature>
<reference evidence="2 3" key="1">
    <citation type="journal article" date="2021" name="bioRxiv">
        <title>Chromosome-scale and haplotype-resolved genome assembly of a tetraploid potato cultivar.</title>
        <authorList>
            <person name="Sun H."/>
            <person name="Jiao W.-B."/>
            <person name="Krause K."/>
            <person name="Campoy J.A."/>
            <person name="Goel M."/>
            <person name="Folz-Donahue K."/>
            <person name="Kukat C."/>
            <person name="Huettel B."/>
            <person name="Schneeberger K."/>
        </authorList>
    </citation>
    <scope>NUCLEOTIDE SEQUENCE [LARGE SCALE GENOMIC DNA]</scope>
    <source>
        <strain evidence="2">SolTubOtavaFocal</strain>
        <tissue evidence="2">Leaves</tissue>
    </source>
</reference>
<evidence type="ECO:0000313" key="3">
    <source>
        <dbReference type="Proteomes" id="UP000826656"/>
    </source>
</evidence>
<proteinExistence type="predicted"/>
<gene>
    <name evidence="2" type="ORF">KY290_008070</name>
</gene>
<accession>A0ABQ7W7C6</accession>
<comment type="caution">
    <text evidence="2">The sequence shown here is derived from an EMBL/GenBank/DDBJ whole genome shotgun (WGS) entry which is preliminary data.</text>
</comment>
<dbReference type="Proteomes" id="UP000826656">
    <property type="component" value="Unassembled WGS sequence"/>
</dbReference>
<evidence type="ECO:0000313" key="2">
    <source>
        <dbReference type="EMBL" id="KAH0776659.1"/>
    </source>
</evidence>
<feature type="compositionally biased region" description="Basic and acidic residues" evidence="1">
    <location>
        <begin position="1"/>
        <end position="14"/>
    </location>
</feature>